<keyword evidence="2" id="KW-1015">Disulfide bond</keyword>
<sequence length="2006" mass="222446">MNKSKKNKVIAIICIALFTISMLPAELGGDKLREAIEENTGLDFDNSLINSVSGATDPLICGDFSCSTGWTLQNDGYGVPTISGGVLDLGVGDGHSTAYQTVGYTVAEITALAFRFIEDWGQIYARFYYVGGGYYTYTFPPWTCCVFRTGTFNPALMDQSKSINQFRLYNTGTTTENWYGVYIDYFTISVDSTAPVITTPSGTTQEYATTGTFSINWLSTDNFNLDEVYVDDSAGGYVYSTSSDYYDLAITGTSDTFTTTWNKNAFLGIKTYRGRVYDIVGLYDTTTDVSVTIQDTTNPDVTSYPSNSNCEYASTGTCSIGNWVATDLLPSQYKIQRKLGSGGTYADVRALTAWASGTPYTFDHPKNLALGNVYYYKTYFVDTSTNSAWSTENTVTMEDTTTPTQTARPSTPRDVEYASSGTTTLSFWTGSDYLPSQYRVMRDFNSGGYAQVQGWTAWTSSSQQVTFEHPDTLALGTYKYRVEWKDTTGNTYTSSSMEITVNQQDTTDPIVTSYPSNTNVEYASSGVYTLSNWIATDLLASQYRIMRQFDGGGYAEVRTWTTWVSGNSYTYDHPKNLALGSYDYYAEFRDTTPNTVQSTVTVITQQDTTNPIVTVAQGDINVEYASSGTTQLSWTATDLLADDYQLERQFNSGGYSVIVAYGNGWTSGVATTYAHQRNLALGSYDYRITFKDTSSLTAQDVATITQQDTTSPVVTQYPSDIPCEYASSGICNVGDWIATDYFASQYKIEWNGTGTGWVTFQDWSSWTSGNSYSINHDKTLALGSYQYRAVFKDQQTLETTSGVTTITQQDTTNPIVTAIPSNSSVEYSASGTTTITYWTGGDLLPDSYMIYRQYNGGGYSAITSWIAWSSNTTQITFQHDNTLPLGLYDYYIVFRDTSLNTVNSDATGVTQEDTTDPISTNIPTDYTTEYATSGVYALEFWSGTDLLADEYQIERQYNSGGWGVIRAYTTWVSGNQYSINFDLSESIGTYEYRVTYKDTSTNTVVSPITTITHQDTEVPTVDSPSDQIYESGDTDSRSITWIFGDNYNGKDYDIYRSTDNSTWGSPIYSDTWSGLSGSAIQSVGSQTVSYYYKIEVFDSSDNMILDIVFVEVTTIINPVISHPSDTSYETGDPSTHNVVWIFSDEYGGLDWNIKRSTDNSSWGGILLSYSSSNADGVYTHNVGGESLDYYYLFSVTDNAFHTVTDVVFVGTWATLNLKSFSYDTPATYSDMLAYYPLDNDVLDYSGNGYDGTKSTNTDLLAHYKMENALDSSGNGYDLTPNGDATHVSGKLNNAGKVTDAGNGRWSRALTTEFDSLSAYSVAFWMRYLDIPVNYHDIIHISGSTGSARTLDFYIDANYLTTSFYDDGTSQYKSTSVPLTSLTLDTDQLWHYLATSWDGTYLRIYVDGVLIATSSDYSAFTVGQLPTGLSIGDNQFDAEFDDVRILNRALDLDEIIELYNGEIGTEDDLDNYVAGTISNAMRFGGTSDSIEVALPDSLRTNGISFSLWTFHNVVGTSNSGFLSFMTDGETSDDDGIWFHVNDNQILWRVEDQTNGETAWVQTITTLSNTWYHWVFVFELNSQKIYRNNSLLVEYTKSFDLTDLRTDNSLRLLLGETYLKNSYFHDGLIDEVRIFNKAISTDYIDNLYNLGHGLYDTDERSLLFWNGYDADGVVSYALNRNSIQIANGTITNNEYAYEYFNDGGTIASGIYEFDLILTSTNGVNATHQIDMNYTDAIPHIYATPSIFDFGYGATGNRLQWNVVDNYPSTYIIYKNGTSIQSGSWSADNTLFISLDNLIVGTYNFTIEVFDAGGNSNVDTKIINVLSNAILIETPSDLMYALATTENTLTWLISDYVGGTYQLYRNSVSVDTGSWTSNVDLIINIDGLAIDLYNYTLVITDAQTINSTDMVWVSVQAEDGNPIIIITPDDFSYNYASTENVISWGAVDNFPATYNITMDGELVQEGLWDSSEFIAILVDGLGIGVYTFILYVYDTSGNVVSDTVIVSVI</sequence>
<evidence type="ECO:0000256" key="2">
    <source>
        <dbReference type="ARBA" id="ARBA00023157"/>
    </source>
</evidence>
<dbReference type="InterPro" id="IPR006558">
    <property type="entry name" value="LamG-like"/>
</dbReference>
<gene>
    <name evidence="5" type="ORF">LCGC14_0194690</name>
</gene>
<dbReference type="EMBL" id="LAZR01000084">
    <property type="protein sequence ID" value="KKN93637.1"/>
    <property type="molecule type" value="Genomic_DNA"/>
</dbReference>
<evidence type="ECO:0000313" key="5">
    <source>
        <dbReference type="EMBL" id="KKN93637.1"/>
    </source>
</evidence>
<comment type="caution">
    <text evidence="5">The sequence shown here is derived from an EMBL/GenBank/DDBJ whole genome shotgun (WGS) entry which is preliminary data.</text>
</comment>
<evidence type="ECO:0000256" key="3">
    <source>
        <dbReference type="SAM" id="MobiDB-lite"/>
    </source>
</evidence>
<feature type="compositionally biased region" description="Low complexity" evidence="3">
    <location>
        <begin position="396"/>
        <end position="410"/>
    </location>
</feature>
<proteinExistence type="predicted"/>
<evidence type="ECO:0000259" key="4">
    <source>
        <dbReference type="SMART" id="SM00560"/>
    </source>
</evidence>
<dbReference type="InterPro" id="IPR013320">
    <property type="entry name" value="ConA-like_dom_sf"/>
</dbReference>
<feature type="region of interest" description="Disordered" evidence="3">
    <location>
        <begin position="396"/>
        <end position="416"/>
    </location>
</feature>
<accession>A0A0F9V1N8</accession>
<name>A0A0F9V1N8_9ZZZZ</name>
<dbReference type="SMART" id="SM00560">
    <property type="entry name" value="LamGL"/>
    <property type="match status" value="1"/>
</dbReference>
<organism evidence="5">
    <name type="scientific">marine sediment metagenome</name>
    <dbReference type="NCBI Taxonomy" id="412755"/>
    <lineage>
        <taxon>unclassified sequences</taxon>
        <taxon>metagenomes</taxon>
        <taxon>ecological metagenomes</taxon>
    </lineage>
</organism>
<keyword evidence="1" id="KW-0732">Signal</keyword>
<feature type="domain" description="LamG-like jellyroll fold" evidence="4">
    <location>
        <begin position="1317"/>
        <end position="1452"/>
    </location>
</feature>
<reference evidence="5" key="1">
    <citation type="journal article" date="2015" name="Nature">
        <title>Complex archaea that bridge the gap between prokaryotes and eukaryotes.</title>
        <authorList>
            <person name="Spang A."/>
            <person name="Saw J.H."/>
            <person name="Jorgensen S.L."/>
            <person name="Zaremba-Niedzwiedzka K."/>
            <person name="Martijn J."/>
            <person name="Lind A.E."/>
            <person name="van Eijk R."/>
            <person name="Schleper C."/>
            <person name="Guy L."/>
            <person name="Ettema T.J."/>
        </authorList>
    </citation>
    <scope>NUCLEOTIDE SEQUENCE</scope>
</reference>
<protein>
    <recommendedName>
        <fullName evidence="4">LamG-like jellyroll fold domain-containing protein</fullName>
    </recommendedName>
</protein>
<dbReference type="Pfam" id="PF13385">
    <property type="entry name" value="Laminin_G_3"/>
    <property type="match status" value="2"/>
</dbReference>
<dbReference type="Gene3D" id="2.60.120.200">
    <property type="match status" value="2"/>
</dbReference>
<evidence type="ECO:0000256" key="1">
    <source>
        <dbReference type="ARBA" id="ARBA00022729"/>
    </source>
</evidence>
<dbReference type="SUPFAM" id="SSF49899">
    <property type="entry name" value="Concanavalin A-like lectins/glucanases"/>
    <property type="match status" value="2"/>
</dbReference>